<comment type="caution">
    <text evidence="1">The sequence shown here is derived from an EMBL/GenBank/DDBJ whole genome shotgun (WGS) entry which is preliminary data.</text>
</comment>
<name>A0AB37CBE1_CLOPF</name>
<protein>
    <submittedName>
        <fullName evidence="1">Uncharacterized protein</fullName>
    </submittedName>
</protein>
<proteinExistence type="predicted"/>
<gene>
    <name evidence="1" type="ORF">CYK91_02975</name>
</gene>
<evidence type="ECO:0000313" key="1">
    <source>
        <dbReference type="EMBL" id="PWX42107.1"/>
    </source>
</evidence>
<dbReference type="RefSeq" id="WP_110083183.1">
    <property type="nucleotide sequence ID" value="NZ_PJTB01000001.1"/>
</dbReference>
<reference evidence="1 2" key="1">
    <citation type="journal article" date="2018" name="BMC Genomics">
        <title>Whole genome analysis reveals the diversity and evolutionary relationships between necrotic enteritis-causing strains of Clostridium perfringens.</title>
        <authorList>
            <person name="Lacey J.A."/>
            <person name="Allnutt T.R."/>
            <person name="Vezina B."/>
            <person name="Van T.T.H."/>
            <person name="Stent T."/>
            <person name="Han X."/>
            <person name="Rood J.I."/>
            <person name="Wade B."/>
            <person name="Keyburn A.L."/>
            <person name="Seeman T."/>
            <person name="Chen H."/>
            <person name="Haring V."/>
            <person name="Johanesen P.A."/>
            <person name="Lyras D."/>
            <person name="Moore R.J."/>
        </authorList>
    </citation>
    <scope>NUCLEOTIDE SEQUENCE [LARGE SCALE GENOMIC DNA]</scope>
    <source>
        <strain evidence="1 2">EUR-NE15</strain>
    </source>
</reference>
<evidence type="ECO:0000313" key="2">
    <source>
        <dbReference type="Proteomes" id="UP000247117"/>
    </source>
</evidence>
<dbReference type="EMBL" id="PJTB01000001">
    <property type="protein sequence ID" value="PWX42107.1"/>
    <property type="molecule type" value="Genomic_DNA"/>
</dbReference>
<dbReference type="Proteomes" id="UP000247117">
    <property type="component" value="Unassembled WGS sequence"/>
</dbReference>
<sequence>MKKGCVSCINKYQSSYSKWCIFSNSKVKENICDKYDDKLDLNDLVADTEMYECEEEMDKEIDMEVLEKIIIDM</sequence>
<organism evidence="1 2">
    <name type="scientific">Clostridium perfringens</name>
    <dbReference type="NCBI Taxonomy" id="1502"/>
    <lineage>
        <taxon>Bacteria</taxon>
        <taxon>Bacillati</taxon>
        <taxon>Bacillota</taxon>
        <taxon>Clostridia</taxon>
        <taxon>Eubacteriales</taxon>
        <taxon>Clostridiaceae</taxon>
        <taxon>Clostridium</taxon>
    </lineage>
</organism>
<dbReference type="AlphaFoldDB" id="A0AB37CBE1"/>
<accession>A0AB37CBE1</accession>